<keyword evidence="2" id="KW-1185">Reference proteome</keyword>
<proteinExistence type="predicted"/>
<name>A0A4R6U8Y1_9BACI</name>
<evidence type="ECO:0000313" key="2">
    <source>
        <dbReference type="Proteomes" id="UP000295632"/>
    </source>
</evidence>
<sequence length="259" mass="29700">MTNSYRSANLLIGPVPNKIRHMKVAISLGESYPEFEAKIRDLEKYAPAIQSLSSRFIETENLYKEAFEAMRPTFDMIEATALSYKSTIEGMKPVLDSISEMMDTIRNMMPNMSFIREVLSQVDWDEFQREARIVQAYEEELNEDDIISDQEYEDAKENVFIQLLVFMKLNLVAHHLKNKNVSNAMTILANTTLIIATVSSCVSNANQTTVQHNYYFNESDINNLRIYENCDNGSGTNINNTDNEIKKELHRKLSADPCI</sequence>
<dbReference type="RefSeq" id="WP_133578696.1">
    <property type="nucleotide sequence ID" value="NZ_SNYJ01000001.1"/>
</dbReference>
<comment type="caution">
    <text evidence="1">The sequence shown here is derived from an EMBL/GenBank/DDBJ whole genome shotgun (WGS) entry which is preliminary data.</text>
</comment>
<protein>
    <submittedName>
        <fullName evidence="1">Uncharacterized protein</fullName>
    </submittedName>
</protein>
<dbReference type="EMBL" id="SNYJ01000001">
    <property type="protein sequence ID" value="TDQ42871.1"/>
    <property type="molecule type" value="Genomic_DNA"/>
</dbReference>
<dbReference type="AlphaFoldDB" id="A0A4R6U8Y1"/>
<dbReference type="Proteomes" id="UP000295632">
    <property type="component" value="Unassembled WGS sequence"/>
</dbReference>
<reference evidence="1 2" key="1">
    <citation type="submission" date="2019-03" db="EMBL/GenBank/DDBJ databases">
        <title>Genomic Encyclopedia of Type Strains, Phase IV (KMG-IV): sequencing the most valuable type-strain genomes for metagenomic binning, comparative biology and taxonomic classification.</title>
        <authorList>
            <person name="Goeker M."/>
        </authorList>
    </citation>
    <scope>NUCLEOTIDE SEQUENCE [LARGE SCALE GENOMIC DNA]</scope>
    <source>
        <strain evidence="1 2">DSM 28697</strain>
    </source>
</reference>
<accession>A0A4R6U8Y1</accession>
<evidence type="ECO:0000313" key="1">
    <source>
        <dbReference type="EMBL" id="TDQ42871.1"/>
    </source>
</evidence>
<gene>
    <name evidence="1" type="ORF">EV213_101301</name>
</gene>
<organism evidence="1 2">
    <name type="scientific">Aureibacillus halotolerans</name>
    <dbReference type="NCBI Taxonomy" id="1508390"/>
    <lineage>
        <taxon>Bacteria</taxon>
        <taxon>Bacillati</taxon>
        <taxon>Bacillota</taxon>
        <taxon>Bacilli</taxon>
        <taxon>Bacillales</taxon>
        <taxon>Bacillaceae</taxon>
        <taxon>Aureibacillus</taxon>
    </lineage>
</organism>